<proteinExistence type="predicted"/>
<feature type="region of interest" description="Disordered" evidence="1">
    <location>
        <begin position="133"/>
        <end position="167"/>
    </location>
</feature>
<evidence type="ECO:0000313" key="3">
    <source>
        <dbReference type="Proteomes" id="UP000195273"/>
    </source>
</evidence>
<dbReference type="KEGG" id="lvs:LOKVESSMR4R_00954"/>
<protein>
    <submittedName>
        <fullName evidence="2">Uncharacterized protein</fullName>
    </submittedName>
</protein>
<dbReference type="OrthoDB" id="7744082at2"/>
<reference evidence="2 3" key="1">
    <citation type="submission" date="2017-05" db="EMBL/GenBank/DDBJ databases">
        <title>Genome Sequence of Loktanella vestfoldensis Strain SMR4r Isolated from a Culture of the Diatom Skeletonema marinoi.</title>
        <authorList>
            <person name="Topel M."/>
            <person name="Pinder M.I.M."/>
            <person name="Johansson O.N."/>
            <person name="Kourtchenko O."/>
            <person name="Godhe A."/>
            <person name="Clarke A.K."/>
        </authorList>
    </citation>
    <scope>NUCLEOTIDE SEQUENCE [LARGE SCALE GENOMIC DNA]</scope>
    <source>
        <strain evidence="2 3">SMR4r</strain>
    </source>
</reference>
<organism evidence="2 3">
    <name type="scientific">Yoonia vestfoldensis</name>
    <dbReference type="NCBI Taxonomy" id="245188"/>
    <lineage>
        <taxon>Bacteria</taxon>
        <taxon>Pseudomonadati</taxon>
        <taxon>Pseudomonadota</taxon>
        <taxon>Alphaproteobacteria</taxon>
        <taxon>Rhodobacterales</taxon>
        <taxon>Paracoccaceae</taxon>
        <taxon>Yoonia</taxon>
    </lineage>
</organism>
<dbReference type="AlphaFoldDB" id="A0A1Y0E9K4"/>
<dbReference type="EMBL" id="CP021431">
    <property type="protein sequence ID" value="ARU00285.1"/>
    <property type="molecule type" value="Genomic_DNA"/>
</dbReference>
<dbReference type="RefSeq" id="WP_087206529.1">
    <property type="nucleotide sequence ID" value="NZ_CP021431.1"/>
</dbReference>
<evidence type="ECO:0000256" key="1">
    <source>
        <dbReference type="SAM" id="MobiDB-lite"/>
    </source>
</evidence>
<feature type="compositionally biased region" description="Basic and acidic residues" evidence="1">
    <location>
        <begin position="44"/>
        <end position="53"/>
    </location>
</feature>
<accession>A0A1Y0E9K4</accession>
<name>A0A1Y0E9K4_9RHOB</name>
<dbReference type="Proteomes" id="UP000195273">
    <property type="component" value="Chromosome"/>
</dbReference>
<gene>
    <name evidence="2" type="ORF">LOKVESSMR4R_00954</name>
</gene>
<sequence>MTQSPSPKRPATQPADKTGAQTAKALRDKAQDAAGKVSDDLSDAADKTRSGAARNVKDMADALSTAADQLDDNSTQRRVFDSLSDQLDQVSDALHQKDMGEMMRDLNDLARNHPVAFLGGAALLGFAASRVMTAGGSGRDSRSRAGRTAAKRADTQPPMSTPPTTGV</sequence>
<keyword evidence="3" id="KW-1185">Reference proteome</keyword>
<feature type="region of interest" description="Disordered" evidence="1">
    <location>
        <begin position="1"/>
        <end position="53"/>
    </location>
</feature>
<evidence type="ECO:0000313" key="2">
    <source>
        <dbReference type="EMBL" id="ARU00285.1"/>
    </source>
</evidence>